<evidence type="ECO:0000313" key="3">
    <source>
        <dbReference type="Proteomes" id="UP000828390"/>
    </source>
</evidence>
<evidence type="ECO:0000256" key="1">
    <source>
        <dbReference type="SAM" id="Phobius"/>
    </source>
</evidence>
<gene>
    <name evidence="2" type="ORF">DPMN_066465</name>
</gene>
<protein>
    <submittedName>
        <fullName evidence="2">Uncharacterized protein</fullName>
    </submittedName>
</protein>
<proteinExistence type="predicted"/>
<accession>A0A9D3YTJ2</accession>
<keyword evidence="1" id="KW-0812">Transmembrane</keyword>
<keyword evidence="3" id="KW-1185">Reference proteome</keyword>
<name>A0A9D3YTJ2_DREPO</name>
<reference evidence="2" key="2">
    <citation type="submission" date="2020-11" db="EMBL/GenBank/DDBJ databases">
        <authorList>
            <person name="McCartney M.A."/>
            <person name="Auch B."/>
            <person name="Kono T."/>
            <person name="Mallez S."/>
            <person name="Becker A."/>
            <person name="Gohl D.M."/>
            <person name="Silverstein K.A.T."/>
            <person name="Koren S."/>
            <person name="Bechman K.B."/>
            <person name="Herman A."/>
            <person name="Abrahante J.E."/>
            <person name="Garbe J."/>
        </authorList>
    </citation>
    <scope>NUCLEOTIDE SEQUENCE</scope>
    <source>
        <strain evidence="2">Duluth1</strain>
        <tissue evidence="2">Whole animal</tissue>
    </source>
</reference>
<reference evidence="2" key="1">
    <citation type="journal article" date="2019" name="bioRxiv">
        <title>The Genome of the Zebra Mussel, Dreissena polymorpha: A Resource for Invasive Species Research.</title>
        <authorList>
            <person name="McCartney M.A."/>
            <person name="Auch B."/>
            <person name="Kono T."/>
            <person name="Mallez S."/>
            <person name="Zhang Y."/>
            <person name="Obille A."/>
            <person name="Becker A."/>
            <person name="Abrahante J.E."/>
            <person name="Garbe J."/>
            <person name="Badalamenti J.P."/>
            <person name="Herman A."/>
            <person name="Mangelson H."/>
            <person name="Liachko I."/>
            <person name="Sullivan S."/>
            <person name="Sone E.D."/>
            <person name="Koren S."/>
            <person name="Silverstein K.A.T."/>
            <person name="Beckman K.B."/>
            <person name="Gohl D.M."/>
        </authorList>
    </citation>
    <scope>NUCLEOTIDE SEQUENCE</scope>
    <source>
        <strain evidence="2">Duluth1</strain>
        <tissue evidence="2">Whole animal</tissue>
    </source>
</reference>
<keyword evidence="1" id="KW-0472">Membrane</keyword>
<evidence type="ECO:0000313" key="2">
    <source>
        <dbReference type="EMBL" id="KAH3707070.1"/>
    </source>
</evidence>
<feature type="transmembrane region" description="Helical" evidence="1">
    <location>
        <begin position="23"/>
        <end position="46"/>
    </location>
</feature>
<dbReference type="AlphaFoldDB" id="A0A9D3YTJ2"/>
<dbReference type="EMBL" id="JAIWYP010000014">
    <property type="protein sequence ID" value="KAH3707070.1"/>
    <property type="molecule type" value="Genomic_DNA"/>
</dbReference>
<comment type="caution">
    <text evidence="2">The sequence shown here is derived from an EMBL/GenBank/DDBJ whole genome shotgun (WGS) entry which is preliminary data.</text>
</comment>
<sequence length="84" mass="9038">MPVKCVYPAAEKKTADGLSHEEIVSISLAASGVPIVVCSMVIALHLRHRRHQSSSSSKMKTCQTAAFSAYDALSPTTKDPNCYD</sequence>
<organism evidence="2 3">
    <name type="scientific">Dreissena polymorpha</name>
    <name type="common">Zebra mussel</name>
    <name type="synonym">Mytilus polymorpha</name>
    <dbReference type="NCBI Taxonomy" id="45954"/>
    <lineage>
        <taxon>Eukaryota</taxon>
        <taxon>Metazoa</taxon>
        <taxon>Spiralia</taxon>
        <taxon>Lophotrochozoa</taxon>
        <taxon>Mollusca</taxon>
        <taxon>Bivalvia</taxon>
        <taxon>Autobranchia</taxon>
        <taxon>Heteroconchia</taxon>
        <taxon>Euheterodonta</taxon>
        <taxon>Imparidentia</taxon>
        <taxon>Neoheterodontei</taxon>
        <taxon>Myida</taxon>
        <taxon>Dreissenoidea</taxon>
        <taxon>Dreissenidae</taxon>
        <taxon>Dreissena</taxon>
    </lineage>
</organism>
<keyword evidence="1" id="KW-1133">Transmembrane helix</keyword>
<dbReference type="Proteomes" id="UP000828390">
    <property type="component" value="Unassembled WGS sequence"/>
</dbReference>